<gene>
    <name evidence="2" type="ORF">P409_00410</name>
</gene>
<name>A0A0A0DE18_9PROT</name>
<sequence>MIRFSYVFCGVLALALCGVALESQLPQRIAARFGWWPEVMGPARYVDEAAAELQEVYPTRKADIVMLGDSLTAAADWRELLPNWDVVNRGVAGETIREISARVDAVGRLHPRVVFLMAGTNDLMVGQTPNEVAESYRLILDRLQSTGAKVVVQPVLHVAKDRNTVGIQRFWYNRRNDAISDVNARIRAIAEKRGLVFLDLNETIAPDGVLADDLTSDGTHLRAPAYLLWAKAINDVLSAPGLLAERRS</sequence>
<evidence type="ECO:0000259" key="1">
    <source>
        <dbReference type="Pfam" id="PF13472"/>
    </source>
</evidence>
<accession>A0A0A0DE18</accession>
<dbReference type="Gene3D" id="3.40.50.1110">
    <property type="entry name" value="SGNH hydrolase"/>
    <property type="match status" value="1"/>
</dbReference>
<evidence type="ECO:0000313" key="2">
    <source>
        <dbReference type="EMBL" id="KGM36143.1"/>
    </source>
</evidence>
<dbReference type="InterPro" id="IPR051532">
    <property type="entry name" value="Ester_Hydrolysis_Enzymes"/>
</dbReference>
<proteinExistence type="predicted"/>
<organism evidence="2 3">
    <name type="scientific">Inquilinus limosus MP06</name>
    <dbReference type="NCBI Taxonomy" id="1398085"/>
    <lineage>
        <taxon>Bacteria</taxon>
        <taxon>Pseudomonadati</taxon>
        <taxon>Pseudomonadota</taxon>
        <taxon>Alphaproteobacteria</taxon>
        <taxon>Rhodospirillales</taxon>
        <taxon>Rhodospirillaceae</taxon>
        <taxon>Inquilinus</taxon>
    </lineage>
</organism>
<dbReference type="Pfam" id="PF13472">
    <property type="entry name" value="Lipase_GDSL_2"/>
    <property type="match status" value="1"/>
</dbReference>
<dbReference type="EMBL" id="JANX01000001">
    <property type="protein sequence ID" value="KGM36143.1"/>
    <property type="molecule type" value="Genomic_DNA"/>
</dbReference>
<dbReference type="InterPro" id="IPR036514">
    <property type="entry name" value="SGNH_hydro_sf"/>
</dbReference>
<evidence type="ECO:0000313" key="3">
    <source>
        <dbReference type="Proteomes" id="UP000029995"/>
    </source>
</evidence>
<comment type="caution">
    <text evidence="2">The sequence shown here is derived from an EMBL/GenBank/DDBJ whole genome shotgun (WGS) entry which is preliminary data.</text>
</comment>
<dbReference type="OrthoDB" id="9794725at2"/>
<dbReference type="Proteomes" id="UP000029995">
    <property type="component" value="Unassembled WGS sequence"/>
</dbReference>
<dbReference type="InterPro" id="IPR013830">
    <property type="entry name" value="SGNH_hydro"/>
</dbReference>
<dbReference type="SUPFAM" id="SSF52266">
    <property type="entry name" value="SGNH hydrolase"/>
    <property type="match status" value="1"/>
</dbReference>
<protein>
    <recommendedName>
        <fullName evidence="1">SGNH hydrolase-type esterase domain-containing protein</fullName>
    </recommendedName>
</protein>
<dbReference type="PANTHER" id="PTHR30383:SF5">
    <property type="entry name" value="SGNH HYDROLASE-TYPE ESTERASE DOMAIN-CONTAINING PROTEIN"/>
    <property type="match status" value="1"/>
</dbReference>
<dbReference type="AlphaFoldDB" id="A0A0A0DE18"/>
<reference evidence="2 3" key="1">
    <citation type="submission" date="2014-01" db="EMBL/GenBank/DDBJ databases">
        <title>Genome sequence determination for a cystic fibrosis isolate, Inquilinus limosus.</title>
        <authorList>
            <person name="Pino M."/>
            <person name="Di Conza J."/>
            <person name="Gutkind G."/>
        </authorList>
    </citation>
    <scope>NUCLEOTIDE SEQUENCE [LARGE SCALE GENOMIC DNA]</scope>
    <source>
        <strain evidence="2 3">MP06</strain>
    </source>
</reference>
<feature type="domain" description="SGNH hydrolase-type esterase" evidence="1">
    <location>
        <begin position="67"/>
        <end position="226"/>
    </location>
</feature>
<dbReference type="GO" id="GO:0004622">
    <property type="term" value="F:phosphatidylcholine lysophospholipase activity"/>
    <property type="evidence" value="ECO:0007669"/>
    <property type="project" value="TreeGrafter"/>
</dbReference>
<dbReference type="RefSeq" id="WP_081991064.1">
    <property type="nucleotide sequence ID" value="NZ_JANX01000001.1"/>
</dbReference>
<dbReference type="PANTHER" id="PTHR30383">
    <property type="entry name" value="THIOESTERASE 1/PROTEASE 1/LYSOPHOSPHOLIPASE L1"/>
    <property type="match status" value="1"/>
</dbReference>